<reference evidence="2 3" key="1">
    <citation type="submission" date="2020-11" db="EMBL/GenBank/DDBJ databases">
        <title>WGS of Herminiimonas contaminans strain Marseille-Q4544 isolated from planarians Schmidtea mediterranea.</title>
        <authorList>
            <person name="Kangale L."/>
        </authorList>
    </citation>
    <scope>NUCLEOTIDE SEQUENCE [LARGE SCALE GENOMIC DNA]</scope>
    <source>
        <strain evidence="2 3">Marseille-Q4544</strain>
    </source>
</reference>
<comment type="caution">
    <text evidence="2">The sequence shown here is derived from an EMBL/GenBank/DDBJ whole genome shotgun (WGS) entry which is preliminary data.</text>
</comment>
<evidence type="ECO:0000313" key="2">
    <source>
        <dbReference type="EMBL" id="MBF8178760.1"/>
    </source>
</evidence>
<dbReference type="InterPro" id="IPR013324">
    <property type="entry name" value="RNA_pol_sigma_r3/r4-like"/>
</dbReference>
<dbReference type="EMBL" id="JADOEL010000011">
    <property type="protein sequence ID" value="MBF8178760.1"/>
    <property type="molecule type" value="Genomic_DNA"/>
</dbReference>
<organism evidence="2 3">
    <name type="scientific">Herminiimonas contaminans</name>
    <dbReference type="NCBI Taxonomy" id="1111140"/>
    <lineage>
        <taxon>Bacteria</taxon>
        <taxon>Pseudomonadati</taxon>
        <taxon>Pseudomonadota</taxon>
        <taxon>Betaproteobacteria</taxon>
        <taxon>Burkholderiales</taxon>
        <taxon>Oxalobacteraceae</taxon>
        <taxon>Herminiimonas</taxon>
    </lineage>
</organism>
<evidence type="ECO:0000313" key="3">
    <source>
        <dbReference type="Proteomes" id="UP000657372"/>
    </source>
</evidence>
<feature type="domain" description="Terminase ATPase subunit N-terminal" evidence="1">
    <location>
        <begin position="16"/>
        <end position="43"/>
    </location>
</feature>
<dbReference type="Gene3D" id="1.10.10.60">
    <property type="entry name" value="Homeodomain-like"/>
    <property type="match status" value="1"/>
</dbReference>
<dbReference type="InterPro" id="IPR010332">
    <property type="entry name" value="ATPase_terminase-su_N"/>
</dbReference>
<dbReference type="Proteomes" id="UP000657372">
    <property type="component" value="Unassembled WGS sequence"/>
</dbReference>
<dbReference type="RefSeq" id="WP_195875976.1">
    <property type="nucleotide sequence ID" value="NZ_JADOEL010000011.1"/>
</dbReference>
<evidence type="ECO:0000259" key="1">
    <source>
        <dbReference type="Pfam" id="PF06056"/>
    </source>
</evidence>
<proteinExistence type="predicted"/>
<protein>
    <submittedName>
        <fullName evidence="2">Response regulator transcription factor</fullName>
    </submittedName>
</protein>
<dbReference type="SUPFAM" id="SSF88659">
    <property type="entry name" value="Sigma3 and sigma4 domains of RNA polymerase sigma factors"/>
    <property type="match status" value="1"/>
</dbReference>
<accession>A0ABS0EVJ4</accession>
<sequence length="97" mass="11616">MRYSNTRYGNPTELQYYTQGVSTKEIARQLKRSEKTVVQWLNGSRKIPFWAPELLRLRRMELDLRMRQMGFGRQKLKLGIVKDNVVHFQQIKKSKCI</sequence>
<gene>
    <name evidence="2" type="ORF">IXC47_13810</name>
</gene>
<keyword evidence="3" id="KW-1185">Reference proteome</keyword>
<dbReference type="Pfam" id="PF06056">
    <property type="entry name" value="Terminase_5"/>
    <property type="match status" value="1"/>
</dbReference>
<name>A0ABS0EVJ4_9BURK</name>